<dbReference type="PANTHER" id="PTHR11985:SF31">
    <property type="entry name" value="GLYCEROL-3-PHOSPHATE DEHYDROGENASE 2"/>
    <property type="match status" value="1"/>
</dbReference>
<comment type="similarity">
    <text evidence="2 6">Belongs to the FAD-dependent glycerol-3-phosphate dehydrogenase family.</text>
</comment>
<evidence type="ECO:0000256" key="6">
    <source>
        <dbReference type="RuleBase" id="RU361217"/>
    </source>
</evidence>
<keyword evidence="4" id="KW-0274">FAD</keyword>
<evidence type="ECO:0000259" key="8">
    <source>
        <dbReference type="Pfam" id="PF01266"/>
    </source>
</evidence>
<dbReference type="Pfam" id="PF16901">
    <property type="entry name" value="DAO_C"/>
    <property type="match status" value="1"/>
</dbReference>
<dbReference type="Gene3D" id="3.30.9.10">
    <property type="entry name" value="D-Amino Acid Oxidase, subunit A, domain 2"/>
    <property type="match status" value="1"/>
</dbReference>
<dbReference type="GO" id="GO:0016491">
    <property type="term" value="F:oxidoreductase activity"/>
    <property type="evidence" value="ECO:0007669"/>
    <property type="project" value="UniProtKB-KW"/>
</dbReference>
<feature type="compositionally biased region" description="Basic and acidic residues" evidence="7">
    <location>
        <begin position="522"/>
        <end position="534"/>
    </location>
</feature>
<evidence type="ECO:0000256" key="3">
    <source>
        <dbReference type="ARBA" id="ARBA00022630"/>
    </source>
</evidence>
<evidence type="ECO:0000256" key="2">
    <source>
        <dbReference type="ARBA" id="ARBA00007330"/>
    </source>
</evidence>
<evidence type="ECO:0000256" key="5">
    <source>
        <dbReference type="ARBA" id="ARBA00023002"/>
    </source>
</evidence>
<keyword evidence="11" id="KW-1185">Reference proteome</keyword>
<dbReference type="PROSITE" id="PS00977">
    <property type="entry name" value="FAD_G3PDH_1"/>
    <property type="match status" value="1"/>
</dbReference>
<evidence type="ECO:0000256" key="1">
    <source>
        <dbReference type="ARBA" id="ARBA00001974"/>
    </source>
</evidence>
<feature type="region of interest" description="Disordered" evidence="7">
    <location>
        <begin position="522"/>
        <end position="553"/>
    </location>
</feature>
<comment type="caution">
    <text evidence="10">The sequence shown here is derived from an EMBL/GenBank/DDBJ whole genome shotgun (WGS) entry which is preliminary data.</text>
</comment>
<reference evidence="10 11" key="1">
    <citation type="submission" date="2024-03" db="EMBL/GenBank/DDBJ databases">
        <title>Draft genome sequence of Pseudonocardia nematodicida JCM 31783.</title>
        <authorList>
            <person name="Butdee W."/>
            <person name="Duangmal K."/>
        </authorList>
    </citation>
    <scope>NUCLEOTIDE SEQUENCE [LARGE SCALE GENOMIC DNA]</scope>
    <source>
        <strain evidence="10 11">JCM 31783</strain>
    </source>
</reference>
<dbReference type="Proteomes" id="UP001494902">
    <property type="component" value="Unassembled WGS sequence"/>
</dbReference>
<accession>A0ABV1KI29</accession>
<feature type="domain" description="Alpha-glycerophosphate oxidase C-terminal" evidence="9">
    <location>
        <begin position="387"/>
        <end position="511"/>
    </location>
</feature>
<dbReference type="InterPro" id="IPR036188">
    <property type="entry name" value="FAD/NAD-bd_sf"/>
</dbReference>
<dbReference type="InterPro" id="IPR006076">
    <property type="entry name" value="FAD-dep_OxRdtase"/>
</dbReference>
<evidence type="ECO:0000313" key="11">
    <source>
        <dbReference type="Proteomes" id="UP001494902"/>
    </source>
</evidence>
<organism evidence="10 11">
    <name type="scientific">Pseudonocardia nematodicida</name>
    <dbReference type="NCBI Taxonomy" id="1206997"/>
    <lineage>
        <taxon>Bacteria</taxon>
        <taxon>Bacillati</taxon>
        <taxon>Actinomycetota</taxon>
        <taxon>Actinomycetes</taxon>
        <taxon>Pseudonocardiales</taxon>
        <taxon>Pseudonocardiaceae</taxon>
        <taxon>Pseudonocardia</taxon>
    </lineage>
</organism>
<comment type="catalytic activity">
    <reaction evidence="6">
        <text>a quinone + sn-glycerol 3-phosphate = dihydroxyacetone phosphate + a quinol</text>
        <dbReference type="Rhea" id="RHEA:18977"/>
        <dbReference type="ChEBI" id="CHEBI:24646"/>
        <dbReference type="ChEBI" id="CHEBI:57597"/>
        <dbReference type="ChEBI" id="CHEBI:57642"/>
        <dbReference type="ChEBI" id="CHEBI:132124"/>
        <dbReference type="EC" id="1.1.5.3"/>
    </reaction>
</comment>
<evidence type="ECO:0000313" key="10">
    <source>
        <dbReference type="EMBL" id="MEQ3554116.1"/>
    </source>
</evidence>
<dbReference type="SUPFAM" id="SSF51905">
    <property type="entry name" value="FAD/NAD(P)-binding domain"/>
    <property type="match status" value="1"/>
</dbReference>
<proteinExistence type="inferred from homology"/>
<comment type="cofactor">
    <cofactor evidence="1 6">
        <name>FAD</name>
        <dbReference type="ChEBI" id="CHEBI:57692"/>
    </cofactor>
</comment>
<dbReference type="PRINTS" id="PR01001">
    <property type="entry name" value="FADG3PDH"/>
</dbReference>
<protein>
    <recommendedName>
        <fullName evidence="6">Glycerol-3-phosphate dehydrogenase</fullName>
        <ecNumber evidence="6">1.1.5.3</ecNumber>
    </recommendedName>
</protein>
<dbReference type="Gene3D" id="3.50.50.60">
    <property type="entry name" value="FAD/NAD(P)-binding domain"/>
    <property type="match status" value="1"/>
</dbReference>
<dbReference type="EC" id="1.1.5.3" evidence="6"/>
<dbReference type="Gene3D" id="1.10.8.870">
    <property type="entry name" value="Alpha-glycerophosphate oxidase, cap domain"/>
    <property type="match status" value="1"/>
</dbReference>
<dbReference type="InterPro" id="IPR038299">
    <property type="entry name" value="DAO_C_sf"/>
</dbReference>
<dbReference type="Pfam" id="PF01266">
    <property type="entry name" value="DAO"/>
    <property type="match status" value="1"/>
</dbReference>
<evidence type="ECO:0000256" key="7">
    <source>
        <dbReference type="SAM" id="MobiDB-lite"/>
    </source>
</evidence>
<dbReference type="InterPro" id="IPR031656">
    <property type="entry name" value="DAO_C"/>
</dbReference>
<sequence>MGDAELDVLVVGGGVVGAGAALDAATRGLSVGLVDARDFASGTSSRSSKLIHGGLRYLEMLDFRLVAEALAERGLLIQHLAPHLVRPVPFLYPLQHHVWERLYAGAGVALYDTLGFLSGRSRGVPHHRHLTRRGARKVVPSLRKDALVGALEYYDAQVDDARHTMFIARTAAAYGAHVATRARVVGLIKDAGRVVGATVQDLESGERIDVKAKQVINATGVWTDETQGLAGERGLFKVRASKGIHLVVPRDRIRGESGLILRTEKSVLFVIPWGRHWIIGTTDTDWDLDKAHPAASAADIDYLLAHVNAVLEQPLTHDDVEGVYAGLRPLLSGESESTSKLSREHAVATPVPGLVVVAGGKYTTYRVMAKDAVDAAAHGMDAKVPASCTEDVPLLGAEGYQALSNAAGRLAASSGLHKARIEHLLGRYGSLIQEVLDLAAADPTLIEPLAGAPDYLRAEVVYAASHEGARHLEDILARRTRISIETFDRGIGAAKEAATLVAPVLGWNDEQVEREVDHYRKRVEAERESQKMPDDATADAARLGAPDVVPVSG</sequence>
<dbReference type="InterPro" id="IPR000447">
    <property type="entry name" value="G3P_DH_FAD-dep"/>
</dbReference>
<gene>
    <name evidence="10" type="ORF">WIS52_26920</name>
</gene>
<dbReference type="PROSITE" id="PS00978">
    <property type="entry name" value="FAD_G3PDH_2"/>
    <property type="match status" value="1"/>
</dbReference>
<keyword evidence="5 6" id="KW-0560">Oxidoreductase</keyword>
<keyword evidence="3 6" id="KW-0285">Flavoprotein</keyword>
<evidence type="ECO:0000256" key="4">
    <source>
        <dbReference type="ARBA" id="ARBA00022827"/>
    </source>
</evidence>
<dbReference type="EMBL" id="JBEDNQ010000013">
    <property type="protein sequence ID" value="MEQ3554116.1"/>
    <property type="molecule type" value="Genomic_DNA"/>
</dbReference>
<dbReference type="PANTHER" id="PTHR11985">
    <property type="entry name" value="GLYCEROL-3-PHOSPHATE DEHYDROGENASE"/>
    <property type="match status" value="1"/>
</dbReference>
<evidence type="ECO:0000259" key="9">
    <source>
        <dbReference type="Pfam" id="PF16901"/>
    </source>
</evidence>
<name>A0ABV1KI29_9PSEU</name>
<feature type="domain" description="FAD dependent oxidoreductase" evidence="8">
    <location>
        <begin position="7"/>
        <end position="360"/>
    </location>
</feature>